<dbReference type="PANTHER" id="PTHR45856:SF11">
    <property type="entry name" value="FUNGAL LIPASE-LIKE DOMAIN-CONTAINING PROTEIN"/>
    <property type="match status" value="1"/>
</dbReference>
<name>A0A9P3UTN3_LYOSH</name>
<feature type="domain" description="Fungal lipase-type" evidence="5">
    <location>
        <begin position="65"/>
        <end position="202"/>
    </location>
</feature>
<comment type="catalytic activity">
    <reaction evidence="3">
        <text>a diacylglycerol + H2O = a monoacylglycerol + a fatty acid + H(+)</text>
        <dbReference type="Rhea" id="RHEA:32731"/>
        <dbReference type="ChEBI" id="CHEBI:15377"/>
        <dbReference type="ChEBI" id="CHEBI:15378"/>
        <dbReference type="ChEBI" id="CHEBI:17408"/>
        <dbReference type="ChEBI" id="CHEBI:18035"/>
        <dbReference type="ChEBI" id="CHEBI:28868"/>
    </reaction>
</comment>
<dbReference type="Gene3D" id="3.40.50.1820">
    <property type="entry name" value="alpha/beta hydrolase"/>
    <property type="match status" value="1"/>
</dbReference>
<keyword evidence="7" id="KW-1185">Reference proteome</keyword>
<dbReference type="Proteomes" id="UP001063166">
    <property type="component" value="Unassembled WGS sequence"/>
</dbReference>
<evidence type="ECO:0000259" key="5">
    <source>
        <dbReference type="Pfam" id="PF01764"/>
    </source>
</evidence>
<comment type="caution">
    <text evidence="6">The sequence shown here is derived from an EMBL/GenBank/DDBJ whole genome shotgun (WGS) entry which is preliminary data.</text>
</comment>
<dbReference type="OrthoDB" id="438440at2759"/>
<keyword evidence="1" id="KW-1015">Disulfide bond</keyword>
<sequence>MPELKHGTTTDATYKQLIHYFKYASSAYNLICPRPNGQTLVLPFSNVMTDIQGFVARDSWRKEIVVALRGSASIVDFLLDSQIVLVPLVTLGVSAPSGTRVHNGFLIAWDSVVVQVLAIVSQQLKAFPGFSIVTTGHSLGGALATLAAVTLKHNFPATAVRTYSYGAPRVGNKMFAEHVNAEFGPRAFRVVHTTDGVPTIIPTSLGYHHHGIEYWLSSDPPSKDTTLTCSANGEDPSCSASIPSRGITPAHVTYFGIPGVDAILCISDDATGGHS</sequence>
<comment type="similarity">
    <text evidence="2">Belongs to the AB hydrolase superfamily. Lipase family. Class 3 subfamily.</text>
</comment>
<evidence type="ECO:0000256" key="2">
    <source>
        <dbReference type="ARBA" id="ARBA00043996"/>
    </source>
</evidence>
<proteinExistence type="inferred from homology"/>
<dbReference type="InterPro" id="IPR029058">
    <property type="entry name" value="AB_hydrolase_fold"/>
</dbReference>
<dbReference type="AlphaFoldDB" id="A0A9P3UTN3"/>
<accession>A0A9P3UTN3</accession>
<dbReference type="SUPFAM" id="SSF53474">
    <property type="entry name" value="alpha/beta-Hydrolases"/>
    <property type="match status" value="1"/>
</dbReference>
<dbReference type="InterPro" id="IPR051218">
    <property type="entry name" value="Sec_MonoDiacylglyc_Lipase"/>
</dbReference>
<dbReference type="Pfam" id="PF01764">
    <property type="entry name" value="Lipase_3"/>
    <property type="match status" value="1"/>
</dbReference>
<reference evidence="6" key="1">
    <citation type="submission" date="2022-07" db="EMBL/GenBank/DDBJ databases">
        <title>The genome of Lyophyllum shimeji provides insight into the initial evolution of ectomycorrhizal fungal genome.</title>
        <authorList>
            <person name="Kobayashi Y."/>
            <person name="Shibata T."/>
            <person name="Hirakawa H."/>
            <person name="Shigenobu S."/>
            <person name="Nishiyama T."/>
            <person name="Yamada A."/>
            <person name="Hasebe M."/>
            <person name="Kawaguchi M."/>
        </authorList>
    </citation>
    <scope>NUCLEOTIDE SEQUENCE</scope>
    <source>
        <strain evidence="6">AT787</strain>
    </source>
</reference>
<dbReference type="GO" id="GO:0006629">
    <property type="term" value="P:lipid metabolic process"/>
    <property type="evidence" value="ECO:0007669"/>
    <property type="project" value="InterPro"/>
</dbReference>
<evidence type="ECO:0000256" key="4">
    <source>
        <dbReference type="ARBA" id="ARBA00048461"/>
    </source>
</evidence>
<evidence type="ECO:0000313" key="7">
    <source>
        <dbReference type="Proteomes" id="UP001063166"/>
    </source>
</evidence>
<evidence type="ECO:0000313" key="6">
    <source>
        <dbReference type="EMBL" id="GLB44783.1"/>
    </source>
</evidence>
<evidence type="ECO:0000256" key="3">
    <source>
        <dbReference type="ARBA" id="ARBA00047591"/>
    </source>
</evidence>
<dbReference type="PANTHER" id="PTHR45856">
    <property type="entry name" value="ALPHA/BETA-HYDROLASES SUPERFAMILY PROTEIN"/>
    <property type="match status" value="1"/>
</dbReference>
<dbReference type="CDD" id="cd00519">
    <property type="entry name" value="Lipase_3"/>
    <property type="match status" value="1"/>
</dbReference>
<comment type="catalytic activity">
    <reaction evidence="4">
        <text>a monoacylglycerol + H2O = glycerol + a fatty acid + H(+)</text>
        <dbReference type="Rhea" id="RHEA:15245"/>
        <dbReference type="ChEBI" id="CHEBI:15377"/>
        <dbReference type="ChEBI" id="CHEBI:15378"/>
        <dbReference type="ChEBI" id="CHEBI:17408"/>
        <dbReference type="ChEBI" id="CHEBI:17754"/>
        <dbReference type="ChEBI" id="CHEBI:28868"/>
    </reaction>
</comment>
<dbReference type="InterPro" id="IPR002921">
    <property type="entry name" value="Fungal_lipase-type"/>
</dbReference>
<evidence type="ECO:0000256" key="1">
    <source>
        <dbReference type="ARBA" id="ARBA00023157"/>
    </source>
</evidence>
<gene>
    <name evidence="6" type="ORF">LshimejAT787_1801200</name>
</gene>
<organism evidence="6 7">
    <name type="scientific">Lyophyllum shimeji</name>
    <name type="common">Hon-shimeji</name>
    <name type="synonym">Tricholoma shimeji</name>
    <dbReference type="NCBI Taxonomy" id="47721"/>
    <lineage>
        <taxon>Eukaryota</taxon>
        <taxon>Fungi</taxon>
        <taxon>Dikarya</taxon>
        <taxon>Basidiomycota</taxon>
        <taxon>Agaricomycotina</taxon>
        <taxon>Agaricomycetes</taxon>
        <taxon>Agaricomycetidae</taxon>
        <taxon>Agaricales</taxon>
        <taxon>Tricholomatineae</taxon>
        <taxon>Lyophyllaceae</taxon>
        <taxon>Lyophyllum</taxon>
    </lineage>
</organism>
<dbReference type="EMBL" id="BRPK01000018">
    <property type="protein sequence ID" value="GLB44783.1"/>
    <property type="molecule type" value="Genomic_DNA"/>
</dbReference>
<protein>
    <submittedName>
        <fullName evidence="6">Lipase (Class 3)</fullName>
    </submittedName>
</protein>